<evidence type="ECO:0000313" key="3">
    <source>
        <dbReference type="Proteomes" id="UP001334732"/>
    </source>
</evidence>
<dbReference type="PROSITE" id="PS51257">
    <property type="entry name" value="PROKAR_LIPOPROTEIN"/>
    <property type="match status" value="1"/>
</dbReference>
<dbReference type="RefSeq" id="WP_324779738.1">
    <property type="nucleotide sequence ID" value="NZ_CP141769.1"/>
</dbReference>
<feature type="chain" id="PRO_5046684736" description="Lipoprotein" evidence="1">
    <location>
        <begin position="20"/>
        <end position="155"/>
    </location>
</feature>
<gene>
    <name evidence="2" type="ORF">VA613_14550</name>
</gene>
<reference evidence="2 3" key="1">
    <citation type="submission" date="2023-12" db="EMBL/GenBank/DDBJ databases">
        <title>Thiobacillus sedimentum sp. nov., a chemolithoautotrophic sulfur-oxidizing bacterium isolated from freshwater sediment.</title>
        <authorList>
            <person name="Luo J."/>
            <person name="Dai C."/>
        </authorList>
    </citation>
    <scope>NUCLEOTIDE SEQUENCE [LARGE SCALE GENOMIC DNA]</scope>
    <source>
        <strain evidence="2 3">SCUT-2</strain>
    </source>
</reference>
<evidence type="ECO:0008006" key="4">
    <source>
        <dbReference type="Google" id="ProtNLM"/>
    </source>
</evidence>
<evidence type="ECO:0000256" key="1">
    <source>
        <dbReference type="SAM" id="SignalP"/>
    </source>
</evidence>
<organism evidence="2 3">
    <name type="scientific">Thiobacillus sedimenti</name>
    <dbReference type="NCBI Taxonomy" id="3110231"/>
    <lineage>
        <taxon>Bacteria</taxon>
        <taxon>Pseudomonadati</taxon>
        <taxon>Pseudomonadota</taxon>
        <taxon>Betaproteobacteria</taxon>
        <taxon>Nitrosomonadales</taxon>
        <taxon>Thiobacillaceae</taxon>
        <taxon>Thiobacillus</taxon>
    </lineage>
</organism>
<dbReference type="EMBL" id="CP141769">
    <property type="protein sequence ID" value="WRS39205.1"/>
    <property type="molecule type" value="Genomic_DNA"/>
</dbReference>
<dbReference type="Proteomes" id="UP001334732">
    <property type="component" value="Chromosome"/>
</dbReference>
<feature type="signal peptide" evidence="1">
    <location>
        <begin position="1"/>
        <end position="19"/>
    </location>
</feature>
<proteinExistence type="predicted"/>
<accession>A0ABZ1CJR2</accession>
<evidence type="ECO:0000313" key="2">
    <source>
        <dbReference type="EMBL" id="WRS39205.1"/>
    </source>
</evidence>
<keyword evidence="1" id="KW-0732">Signal</keyword>
<protein>
    <recommendedName>
        <fullName evidence="4">Lipoprotein</fullName>
    </recommendedName>
</protein>
<name>A0ABZ1CJR2_9PROT</name>
<sequence length="155" mass="16939">MTLKPIFLAGLLLTLGACALPPAYPSLPILGDQSASTMLGELARVDTLAPAQRRREIAALENERRLDASRRFQLAALLARDDASDSLERSLQLLNGQVETDPRSQALLDLMKRALKSRIELGQQTARAAELQGKLDQIKALEKTLQQRSTPAKSP</sequence>
<keyword evidence="3" id="KW-1185">Reference proteome</keyword>